<name>A0ABP8G1M2_9BACT</name>
<sequence>MLIITGKPGLLLRPFIWSAALMLLASTTRGQGFLHRQGKKIVDGGGQAVLLKGIGLGGWMLQEPYMLKLSGVAVNQQGIRARISELVGEEKMKQFYREWLHDGVQKSDIDSLAAWGFNSVRLPMHYNLFTLPAEQEPAPGKQTWLPEGFRLTDSLLSWCRADHIYLILDLHAAPGGQGHDLPIADRDSAAASLWQSSANREKTVALWKKLAERYKDEAWIGGYDLLNEPNWSFDHPENKKDHGCDDKTNAPLRQLLEEITRAIRTVDRHHLIFIEGNCWANNHNGLLPLWDENMAVSFHKYWNKNNEASIRQFLDIREKYGVPLWLGESGENNNQWYREAVQLMESHDIGWCWWPLKKIGSNNPFEVKMPAAYPALIRYWKGQAPRPDPSQAYQTLLQLARNYRTGNLVVHQDVIGALFGRP</sequence>
<dbReference type="RefSeq" id="WP_344980077.1">
    <property type="nucleotide sequence ID" value="NZ_BAABFN010000006.1"/>
</dbReference>
<evidence type="ECO:0000259" key="4">
    <source>
        <dbReference type="Pfam" id="PF00150"/>
    </source>
</evidence>
<evidence type="ECO:0000313" key="5">
    <source>
        <dbReference type="EMBL" id="GAA4315211.1"/>
    </source>
</evidence>
<dbReference type="PANTHER" id="PTHR31297">
    <property type="entry name" value="GLUCAN ENDO-1,6-BETA-GLUCOSIDASE B"/>
    <property type="match status" value="1"/>
</dbReference>
<dbReference type="InterPro" id="IPR050386">
    <property type="entry name" value="Glycosyl_hydrolase_5"/>
</dbReference>
<dbReference type="PANTHER" id="PTHR31297:SF13">
    <property type="entry name" value="PUTATIVE-RELATED"/>
    <property type="match status" value="1"/>
</dbReference>
<keyword evidence="1 3" id="KW-0378">Hydrolase</keyword>
<gene>
    <name evidence="5" type="ORF">GCM10023143_26440</name>
</gene>
<evidence type="ECO:0000256" key="2">
    <source>
        <dbReference type="ARBA" id="ARBA00023295"/>
    </source>
</evidence>
<reference evidence="6" key="1">
    <citation type="journal article" date="2019" name="Int. J. Syst. Evol. Microbiol.">
        <title>The Global Catalogue of Microorganisms (GCM) 10K type strain sequencing project: providing services to taxonomists for standard genome sequencing and annotation.</title>
        <authorList>
            <consortium name="The Broad Institute Genomics Platform"/>
            <consortium name="The Broad Institute Genome Sequencing Center for Infectious Disease"/>
            <person name="Wu L."/>
            <person name="Ma J."/>
        </authorList>
    </citation>
    <scope>NUCLEOTIDE SEQUENCE [LARGE SCALE GENOMIC DNA]</scope>
    <source>
        <strain evidence="6">JCM 17664</strain>
    </source>
</reference>
<comment type="similarity">
    <text evidence="3">Belongs to the glycosyl hydrolase 5 (cellulase A) family.</text>
</comment>
<comment type="caution">
    <text evidence="5">The sequence shown here is derived from an EMBL/GenBank/DDBJ whole genome shotgun (WGS) entry which is preliminary data.</text>
</comment>
<accession>A0ABP8G1M2</accession>
<dbReference type="Pfam" id="PF00150">
    <property type="entry name" value="Cellulase"/>
    <property type="match status" value="1"/>
</dbReference>
<evidence type="ECO:0000313" key="6">
    <source>
        <dbReference type="Proteomes" id="UP001501207"/>
    </source>
</evidence>
<organism evidence="5 6">
    <name type="scientific">Compostibacter hankyongensis</name>
    <dbReference type="NCBI Taxonomy" id="1007089"/>
    <lineage>
        <taxon>Bacteria</taxon>
        <taxon>Pseudomonadati</taxon>
        <taxon>Bacteroidota</taxon>
        <taxon>Chitinophagia</taxon>
        <taxon>Chitinophagales</taxon>
        <taxon>Chitinophagaceae</taxon>
        <taxon>Compostibacter</taxon>
    </lineage>
</organism>
<dbReference type="InterPro" id="IPR001547">
    <property type="entry name" value="Glyco_hydro_5"/>
</dbReference>
<dbReference type="SUPFAM" id="SSF51445">
    <property type="entry name" value="(Trans)glycosidases"/>
    <property type="match status" value="1"/>
</dbReference>
<keyword evidence="2 3" id="KW-0326">Glycosidase</keyword>
<dbReference type="EMBL" id="BAABFN010000006">
    <property type="protein sequence ID" value="GAA4315211.1"/>
    <property type="molecule type" value="Genomic_DNA"/>
</dbReference>
<evidence type="ECO:0000256" key="1">
    <source>
        <dbReference type="ARBA" id="ARBA00022801"/>
    </source>
</evidence>
<protein>
    <recommendedName>
        <fullName evidence="4">Glycoside hydrolase family 5 domain-containing protein</fullName>
    </recommendedName>
</protein>
<dbReference type="Proteomes" id="UP001501207">
    <property type="component" value="Unassembled WGS sequence"/>
</dbReference>
<proteinExistence type="inferred from homology"/>
<evidence type="ECO:0000256" key="3">
    <source>
        <dbReference type="RuleBase" id="RU361153"/>
    </source>
</evidence>
<dbReference type="Gene3D" id="3.20.20.80">
    <property type="entry name" value="Glycosidases"/>
    <property type="match status" value="1"/>
</dbReference>
<dbReference type="InterPro" id="IPR017853">
    <property type="entry name" value="GH"/>
</dbReference>
<keyword evidence="6" id="KW-1185">Reference proteome</keyword>
<feature type="domain" description="Glycoside hydrolase family 5" evidence="4">
    <location>
        <begin position="93"/>
        <end position="357"/>
    </location>
</feature>